<accession>A0A8J7WMU5</accession>
<reference evidence="1" key="1">
    <citation type="submission" date="2021-04" db="EMBL/GenBank/DDBJ databases">
        <title>Genome based classification of Actinospica acidithermotolerans sp. nov., an actinobacterium isolated from an Indonesian hot spring.</title>
        <authorList>
            <person name="Kusuma A.B."/>
            <person name="Putra K.E."/>
            <person name="Nafisah S."/>
            <person name="Loh J."/>
            <person name="Nouioui I."/>
            <person name="Goodfellow M."/>
        </authorList>
    </citation>
    <scope>NUCLEOTIDE SEQUENCE</scope>
    <source>
        <strain evidence="1">DSM 45618</strain>
    </source>
</reference>
<evidence type="ECO:0000313" key="1">
    <source>
        <dbReference type="EMBL" id="MBS2965276.1"/>
    </source>
</evidence>
<proteinExistence type="predicted"/>
<dbReference type="Proteomes" id="UP000677913">
    <property type="component" value="Unassembled WGS sequence"/>
</dbReference>
<gene>
    <name evidence="1" type="ORF">KGA66_19660</name>
</gene>
<dbReference type="Pfam" id="PF04672">
    <property type="entry name" value="Methyltransf_19"/>
    <property type="match status" value="1"/>
</dbReference>
<keyword evidence="2" id="KW-1185">Reference proteome</keyword>
<dbReference type="PIRSF" id="PIRSF017393">
    <property type="entry name" value="MTase_SAV2177"/>
    <property type="match status" value="1"/>
</dbReference>
<dbReference type="InterPro" id="IPR006764">
    <property type="entry name" value="SAM_dep_MeTrfase_SAV2177_type"/>
</dbReference>
<protein>
    <submittedName>
        <fullName evidence="1">SAM-dependent methyltransferase</fullName>
        <ecNumber evidence="1">2.1.1.-</ecNumber>
    </submittedName>
</protein>
<dbReference type="SUPFAM" id="SSF53335">
    <property type="entry name" value="S-adenosyl-L-methionine-dependent methyltransferases"/>
    <property type="match status" value="1"/>
</dbReference>
<dbReference type="RefSeq" id="WP_211469635.1">
    <property type="nucleotide sequence ID" value="NZ_JAGSXH010000076.1"/>
</dbReference>
<dbReference type="CDD" id="cd02440">
    <property type="entry name" value="AdoMet_MTases"/>
    <property type="match status" value="1"/>
</dbReference>
<sequence>MGEGSMQFDPDVTVASPSRVYDYWLGGSFNFAVDRELGDRMIAIDPTIVPMVRDNRSFLRRAVTWLCEHDVTQFLDLGSGIPTVGNVHEVAARLRPEAKVAYVDCEPVAVTMSTRLLEGNPNATITHADLRDWQTVLAAPTVAGLLDFNRPIAVLALSVLQYFDEAANPAETIAHYRRALVPGSYLGITHISADEAGVDMVGLAEATRKAAVSAHLRTREQVMRLFGDAQLVPPGLVRVGEWNPQPGAPAAVPGIFGGLGRVP</sequence>
<dbReference type="AlphaFoldDB" id="A0A8J7WMU5"/>
<keyword evidence="1" id="KW-0808">Transferase</keyword>
<dbReference type="EC" id="2.1.1.-" evidence="1"/>
<organism evidence="1 2">
    <name type="scientific">Actinocrinis puniceicyclus</name>
    <dbReference type="NCBI Taxonomy" id="977794"/>
    <lineage>
        <taxon>Bacteria</taxon>
        <taxon>Bacillati</taxon>
        <taxon>Actinomycetota</taxon>
        <taxon>Actinomycetes</taxon>
        <taxon>Catenulisporales</taxon>
        <taxon>Actinospicaceae</taxon>
        <taxon>Actinocrinis</taxon>
    </lineage>
</organism>
<keyword evidence="1" id="KW-0489">Methyltransferase</keyword>
<evidence type="ECO:0000313" key="2">
    <source>
        <dbReference type="Proteomes" id="UP000677913"/>
    </source>
</evidence>
<dbReference type="InterPro" id="IPR029063">
    <property type="entry name" value="SAM-dependent_MTases_sf"/>
</dbReference>
<dbReference type="GO" id="GO:0008168">
    <property type="term" value="F:methyltransferase activity"/>
    <property type="evidence" value="ECO:0007669"/>
    <property type="project" value="UniProtKB-KW"/>
</dbReference>
<name>A0A8J7WMU5_9ACTN</name>
<comment type="caution">
    <text evidence="1">The sequence shown here is derived from an EMBL/GenBank/DDBJ whole genome shotgun (WGS) entry which is preliminary data.</text>
</comment>
<dbReference type="EMBL" id="JAGSXH010000076">
    <property type="protein sequence ID" value="MBS2965276.1"/>
    <property type="molecule type" value="Genomic_DNA"/>
</dbReference>
<dbReference type="Gene3D" id="3.40.50.150">
    <property type="entry name" value="Vaccinia Virus protein VP39"/>
    <property type="match status" value="1"/>
</dbReference>
<dbReference type="GO" id="GO:0032259">
    <property type="term" value="P:methylation"/>
    <property type="evidence" value="ECO:0007669"/>
    <property type="project" value="UniProtKB-KW"/>
</dbReference>